<keyword evidence="4" id="KW-1185">Reference proteome</keyword>
<protein>
    <recommendedName>
        <fullName evidence="2">Heterokaryon incompatibility domain-containing protein</fullName>
    </recommendedName>
</protein>
<feature type="domain" description="Heterokaryon incompatibility" evidence="2">
    <location>
        <begin position="95"/>
        <end position="223"/>
    </location>
</feature>
<evidence type="ECO:0000313" key="4">
    <source>
        <dbReference type="Proteomes" id="UP000019471"/>
    </source>
</evidence>
<proteinExistence type="predicted"/>
<dbReference type="EMBL" id="AMGX01000006">
    <property type="protein sequence ID" value="EXJ72377.1"/>
    <property type="molecule type" value="Genomic_DNA"/>
</dbReference>
<accession>W9WW19</accession>
<dbReference type="RefSeq" id="XP_007743675.1">
    <property type="nucleotide sequence ID" value="XM_007745485.1"/>
</dbReference>
<name>W9WW19_9EURO</name>
<evidence type="ECO:0000313" key="3">
    <source>
        <dbReference type="EMBL" id="EXJ72377.1"/>
    </source>
</evidence>
<dbReference type="AlphaFoldDB" id="W9WW19"/>
<reference evidence="3 4" key="1">
    <citation type="submission" date="2013-03" db="EMBL/GenBank/DDBJ databases">
        <title>The Genome Sequence of Cladophialophora psammophila CBS 110553.</title>
        <authorList>
            <consortium name="The Broad Institute Genomics Platform"/>
            <person name="Cuomo C."/>
            <person name="de Hoog S."/>
            <person name="Gorbushina A."/>
            <person name="Walker B."/>
            <person name="Young S.K."/>
            <person name="Zeng Q."/>
            <person name="Gargeya S."/>
            <person name="Fitzgerald M."/>
            <person name="Haas B."/>
            <person name="Abouelleil A."/>
            <person name="Allen A.W."/>
            <person name="Alvarado L."/>
            <person name="Arachchi H.M."/>
            <person name="Berlin A.M."/>
            <person name="Chapman S.B."/>
            <person name="Gainer-Dewar J."/>
            <person name="Goldberg J."/>
            <person name="Griggs A."/>
            <person name="Gujja S."/>
            <person name="Hansen M."/>
            <person name="Howarth C."/>
            <person name="Imamovic A."/>
            <person name="Ireland A."/>
            <person name="Larimer J."/>
            <person name="McCowan C."/>
            <person name="Murphy C."/>
            <person name="Pearson M."/>
            <person name="Poon T.W."/>
            <person name="Priest M."/>
            <person name="Roberts A."/>
            <person name="Saif S."/>
            <person name="Shea T."/>
            <person name="Sisk P."/>
            <person name="Sykes S."/>
            <person name="Wortman J."/>
            <person name="Nusbaum C."/>
            <person name="Birren B."/>
        </authorList>
    </citation>
    <scope>NUCLEOTIDE SEQUENCE [LARGE SCALE GENOMIC DNA]</scope>
    <source>
        <strain evidence="3 4">CBS 110553</strain>
    </source>
</reference>
<dbReference type="InterPro" id="IPR010730">
    <property type="entry name" value="HET"/>
</dbReference>
<feature type="region of interest" description="Disordered" evidence="1">
    <location>
        <begin position="1"/>
        <end position="43"/>
    </location>
</feature>
<dbReference type="GeneID" id="19189602"/>
<feature type="compositionally biased region" description="Polar residues" evidence="1">
    <location>
        <begin position="16"/>
        <end position="27"/>
    </location>
</feature>
<gene>
    <name evidence="3" type="ORF">A1O5_04881</name>
</gene>
<evidence type="ECO:0000259" key="2">
    <source>
        <dbReference type="Pfam" id="PF06985"/>
    </source>
</evidence>
<dbReference type="PANTHER" id="PTHR24148:SF64">
    <property type="entry name" value="HETEROKARYON INCOMPATIBILITY DOMAIN-CONTAINING PROTEIN"/>
    <property type="match status" value="1"/>
</dbReference>
<dbReference type="InterPro" id="IPR052895">
    <property type="entry name" value="HetReg/Transcr_Mod"/>
</dbReference>
<dbReference type="HOGENOM" id="CLU_004184_6_0_1"/>
<organism evidence="3 4">
    <name type="scientific">Cladophialophora psammophila CBS 110553</name>
    <dbReference type="NCBI Taxonomy" id="1182543"/>
    <lineage>
        <taxon>Eukaryota</taxon>
        <taxon>Fungi</taxon>
        <taxon>Dikarya</taxon>
        <taxon>Ascomycota</taxon>
        <taxon>Pezizomycotina</taxon>
        <taxon>Eurotiomycetes</taxon>
        <taxon>Chaetothyriomycetidae</taxon>
        <taxon>Chaetothyriales</taxon>
        <taxon>Herpotrichiellaceae</taxon>
        <taxon>Cladophialophora</taxon>
    </lineage>
</organism>
<feature type="compositionally biased region" description="Basic and acidic residues" evidence="1">
    <location>
        <begin position="30"/>
        <end position="40"/>
    </location>
</feature>
<comment type="caution">
    <text evidence="3">The sequence shown here is derived from an EMBL/GenBank/DDBJ whole genome shotgun (WGS) entry which is preliminary data.</text>
</comment>
<evidence type="ECO:0000256" key="1">
    <source>
        <dbReference type="SAM" id="MobiDB-lite"/>
    </source>
</evidence>
<sequence>MSTPASELMDADSSERAAQTTQKSPTQFVEDDKVRHDAKSESSQVLYEPLSEDRLEIRIIDLEPSTDYHSEIHCRLRKFSLLEVKYGNPSLFCLEALSYTWGNDAALTNVVVNGQRTRTTRNLEAFLRHRRETHEKVILWVDAICINQNDPQDKNSQIPKMNMIYGFASKLTIWLGPDSDDSSLAMETLVKLGCGAPYDKMPLLERNKVTALQKLLTRPWWTRT</sequence>
<dbReference type="STRING" id="1182543.W9WW19"/>
<dbReference type="PANTHER" id="PTHR24148">
    <property type="entry name" value="ANKYRIN REPEAT DOMAIN-CONTAINING PROTEIN 39 HOMOLOG-RELATED"/>
    <property type="match status" value="1"/>
</dbReference>
<dbReference type="eggNOG" id="ENOG502SRMD">
    <property type="taxonomic scope" value="Eukaryota"/>
</dbReference>
<dbReference type="Pfam" id="PF06985">
    <property type="entry name" value="HET"/>
    <property type="match status" value="1"/>
</dbReference>
<dbReference type="OrthoDB" id="4161644at2759"/>
<dbReference type="Proteomes" id="UP000019471">
    <property type="component" value="Unassembled WGS sequence"/>
</dbReference>